<feature type="transmembrane region" description="Helical" evidence="1">
    <location>
        <begin position="149"/>
        <end position="171"/>
    </location>
</feature>
<reference evidence="3" key="1">
    <citation type="submission" date="2024-07" db="EMBL/GenBank/DDBJ databases">
        <title>Two chromosome-level genome assemblies of Korean endemic species Abeliophyllum distichum and Forsythia ovata (Oleaceae).</title>
        <authorList>
            <person name="Jang H."/>
        </authorList>
    </citation>
    <scope>NUCLEOTIDE SEQUENCE [LARGE SCALE GENOMIC DNA]</scope>
</reference>
<evidence type="ECO:0000313" key="3">
    <source>
        <dbReference type="Proteomes" id="UP001604277"/>
    </source>
</evidence>
<keyword evidence="1" id="KW-0472">Membrane</keyword>
<evidence type="ECO:0000313" key="2">
    <source>
        <dbReference type="EMBL" id="KAL2549865.1"/>
    </source>
</evidence>
<keyword evidence="1" id="KW-1133">Transmembrane helix</keyword>
<sequence length="184" mass="21009">MGTSGAQKLKAPIQDRPRPTLKRLLREDVSSHQKKVVGLSEEVVAKEADITNLTSNLEIFTNGKLDIEEAVTNLLVEKESLEGRLENSKAEFNANFHNIEAYAIFSNYFANVSHHEVLNALRLEHPDLDISSLEAMFLWQNWVRKMPMLMLLSFSFRAFTFSSFSTLSAIVHRQDLRHIYGVMD</sequence>
<comment type="caution">
    <text evidence="2">The sequence shown here is derived from an EMBL/GenBank/DDBJ whole genome shotgun (WGS) entry which is preliminary data.</text>
</comment>
<dbReference type="AlphaFoldDB" id="A0ABD1WK90"/>
<name>A0ABD1WK90_9LAMI</name>
<keyword evidence="3" id="KW-1185">Reference proteome</keyword>
<accession>A0ABD1WK90</accession>
<evidence type="ECO:0000256" key="1">
    <source>
        <dbReference type="SAM" id="Phobius"/>
    </source>
</evidence>
<dbReference type="Proteomes" id="UP001604277">
    <property type="component" value="Unassembled WGS sequence"/>
</dbReference>
<organism evidence="2 3">
    <name type="scientific">Forsythia ovata</name>
    <dbReference type="NCBI Taxonomy" id="205694"/>
    <lineage>
        <taxon>Eukaryota</taxon>
        <taxon>Viridiplantae</taxon>
        <taxon>Streptophyta</taxon>
        <taxon>Embryophyta</taxon>
        <taxon>Tracheophyta</taxon>
        <taxon>Spermatophyta</taxon>
        <taxon>Magnoliopsida</taxon>
        <taxon>eudicotyledons</taxon>
        <taxon>Gunneridae</taxon>
        <taxon>Pentapetalae</taxon>
        <taxon>asterids</taxon>
        <taxon>lamiids</taxon>
        <taxon>Lamiales</taxon>
        <taxon>Oleaceae</taxon>
        <taxon>Forsythieae</taxon>
        <taxon>Forsythia</taxon>
    </lineage>
</organism>
<dbReference type="EMBL" id="JBFOLJ010000003">
    <property type="protein sequence ID" value="KAL2549865.1"/>
    <property type="molecule type" value="Genomic_DNA"/>
</dbReference>
<proteinExistence type="predicted"/>
<keyword evidence="1" id="KW-0812">Transmembrane</keyword>
<gene>
    <name evidence="2" type="ORF">Fot_11395</name>
</gene>
<protein>
    <submittedName>
        <fullName evidence="2">Uncharacterized protein</fullName>
    </submittedName>
</protein>